<dbReference type="EMBL" id="JAEPRB010000117">
    <property type="protein sequence ID" value="KAG2221161.1"/>
    <property type="molecule type" value="Genomic_DNA"/>
</dbReference>
<comment type="similarity">
    <text evidence="3 13">Belongs to the glycosyl hydrolase 47 family.</text>
</comment>
<evidence type="ECO:0000256" key="15">
    <source>
        <dbReference type="SAM" id="Phobius"/>
    </source>
</evidence>
<feature type="active site" description="Proton donor" evidence="10">
    <location>
        <position position="490"/>
    </location>
</feature>
<evidence type="ECO:0000256" key="11">
    <source>
        <dbReference type="PIRSR" id="PIRSR601382-2"/>
    </source>
</evidence>
<protein>
    <recommendedName>
        <fullName evidence="13">alpha-1,2-Mannosidase</fullName>
        <ecNumber evidence="13">3.2.1.-</ecNumber>
    </recommendedName>
</protein>
<keyword evidence="4 11" id="KW-0479">Metal-binding</keyword>
<dbReference type="GO" id="GO:0005783">
    <property type="term" value="C:endoplasmic reticulum"/>
    <property type="evidence" value="ECO:0007669"/>
    <property type="project" value="TreeGrafter"/>
</dbReference>
<evidence type="ECO:0000256" key="4">
    <source>
        <dbReference type="ARBA" id="ARBA00022723"/>
    </source>
</evidence>
<feature type="transmembrane region" description="Helical" evidence="15">
    <location>
        <begin position="44"/>
        <end position="62"/>
    </location>
</feature>
<reference evidence="16 17" key="1">
    <citation type="submission" date="2020-12" db="EMBL/GenBank/DDBJ databases">
        <title>Metabolic potential, ecology and presence of endohyphal bacteria is reflected in genomic diversity of Mucoromycotina.</title>
        <authorList>
            <person name="Muszewska A."/>
            <person name="Okrasinska A."/>
            <person name="Steczkiewicz K."/>
            <person name="Drgas O."/>
            <person name="Orlowska M."/>
            <person name="Perlinska-Lenart U."/>
            <person name="Aleksandrzak-Piekarczyk T."/>
            <person name="Szatraj K."/>
            <person name="Zielenkiewicz U."/>
            <person name="Pilsyk S."/>
            <person name="Malc E."/>
            <person name="Mieczkowski P."/>
            <person name="Kruszewska J.S."/>
            <person name="Biernat P."/>
            <person name="Pawlowska J."/>
        </authorList>
    </citation>
    <scope>NUCLEOTIDE SEQUENCE [LARGE SCALE GENOMIC DNA]</scope>
    <source>
        <strain evidence="16 17">CBS 142.35</strain>
    </source>
</reference>
<dbReference type="InterPro" id="IPR036026">
    <property type="entry name" value="Seven-hairpin_glycosidases"/>
</dbReference>
<evidence type="ECO:0000256" key="10">
    <source>
        <dbReference type="PIRSR" id="PIRSR601382-1"/>
    </source>
</evidence>
<dbReference type="GO" id="GO:0005509">
    <property type="term" value="F:calcium ion binding"/>
    <property type="evidence" value="ECO:0007669"/>
    <property type="project" value="InterPro"/>
</dbReference>
<evidence type="ECO:0000256" key="6">
    <source>
        <dbReference type="ARBA" id="ARBA00022837"/>
    </source>
</evidence>
<feature type="compositionally biased region" description="Low complexity" evidence="14">
    <location>
        <begin position="96"/>
        <end position="129"/>
    </location>
</feature>
<dbReference type="Pfam" id="PF01532">
    <property type="entry name" value="Glyco_hydro_47"/>
    <property type="match status" value="1"/>
</dbReference>
<evidence type="ECO:0000256" key="8">
    <source>
        <dbReference type="ARBA" id="ARBA00047669"/>
    </source>
</evidence>
<comment type="pathway">
    <text evidence="2">Protein modification; protein glycosylation.</text>
</comment>
<evidence type="ECO:0000256" key="14">
    <source>
        <dbReference type="SAM" id="MobiDB-lite"/>
    </source>
</evidence>
<dbReference type="GO" id="GO:0016020">
    <property type="term" value="C:membrane"/>
    <property type="evidence" value="ECO:0007669"/>
    <property type="project" value="InterPro"/>
</dbReference>
<evidence type="ECO:0000256" key="3">
    <source>
        <dbReference type="ARBA" id="ARBA00007658"/>
    </source>
</evidence>
<dbReference type="InterPro" id="IPR050749">
    <property type="entry name" value="Glycosyl_Hydrolase_47"/>
</dbReference>
<comment type="catalytic activity">
    <reaction evidence="8">
        <text>N(4)-(alpha-D-Man-(1-&gt;2)-alpha-D-Man-(1-&gt;2)-alpha-D-Man-(1-&gt;3)-[alpha-D-Man-(1-&gt;3)-[alpha-D-Man-(1-&gt;2)-alpha-D-Man-(1-&gt;6)]-alpha-D-Man-(1-&gt;6)]-beta-D-Man-(1-&gt;4)-beta-D-GlcNAc-(1-&gt;4)-beta-D-GlcNAc)-L-asparaginyl-[protein] (N-glucan mannose isomer 8A1,2,3B1,3) + 3 H2O = N(4)-(alpha-D-Man-(1-&gt;3)-[alpha-D-Man-(1-&gt;3)-[alpha-D-Man-(1-&gt;6)]-alpha-D-Man-(1-&gt;6)]-beta-D-Man-(1-&gt;4)-beta-D-GlcNAc-(1-&gt;4)-beta-D-GlcNAc)-L-asparaginyl-[protein] (N-glucan mannose isomer 5A1,2) + 3 beta-D-mannose</text>
        <dbReference type="Rhea" id="RHEA:56028"/>
        <dbReference type="Rhea" id="RHEA-COMP:14358"/>
        <dbReference type="Rhea" id="RHEA-COMP:14367"/>
        <dbReference type="ChEBI" id="CHEBI:15377"/>
        <dbReference type="ChEBI" id="CHEBI:28563"/>
        <dbReference type="ChEBI" id="CHEBI:59087"/>
        <dbReference type="ChEBI" id="CHEBI:60628"/>
        <dbReference type="EC" id="3.2.1.113"/>
    </reaction>
</comment>
<dbReference type="Proteomes" id="UP000646827">
    <property type="component" value="Unassembled WGS sequence"/>
</dbReference>
<feature type="active site" evidence="10">
    <location>
        <position position="369"/>
    </location>
</feature>
<keyword evidence="6 11" id="KW-0106">Calcium</keyword>
<accession>A0A8H7S420</accession>
<feature type="active site" description="Proton donor" evidence="10">
    <location>
        <position position="235"/>
    </location>
</feature>
<proteinExistence type="inferred from homology"/>
<keyword evidence="17" id="KW-1185">Reference proteome</keyword>
<dbReference type="GO" id="GO:0036503">
    <property type="term" value="P:ERAD pathway"/>
    <property type="evidence" value="ECO:0007669"/>
    <property type="project" value="UniProtKB-ARBA"/>
</dbReference>
<name>A0A8H7S420_9FUNG</name>
<sequence>MLPLHRAGDSMPSQYDSYDDKYYKNNRHSSFRKSLLGLWSRRRSSILIGLLLTLVTVYILLIRDRSSTFDITDSKVIVDYTPPPFIPQDDEEIVISNDGGQNHGNSNNGNENHSSNSNSQSNNSNDNDNIFLFTQHPPPKRLTPSDSGTAYRQQRIIDAFRHAWKGYQQDAFGKDEYQPLSQSGHNWAPGGIGLMMTDAIDTMLLMNLTEEYAMTREWIATQLDFDKNQDVNVFETTIRVLGGLLSAYHLSGNDPVYLEKATDLGNRLLGAFQTKSGIPYASVVLSTGLPFTFHVPSSTAEVTTIQLEFKYLSHVTGDPKYWDAAERIMLKMKQLVDQGQTLDGLVPILIHPVTGTFNTREIRLGSRGDSYYEYLIKQYLQTEKTEPMYLDMYRQTVQAIRKHLLAKSYPNELIYFGELLNGDSGTIHPKMDHLVCFIGGSFALGATQGLTLNQAPLMTDKDREDLQLGKEITRTCYEMYNSTATGLASEIVYFNTEAHGGDSDLYIQPRDTHCLLRPETLESLFLLWRITGDPIYREWGWKIFESFEKYTRLPNGGYAALRDVTQIPPPQDNRMDTFFLAETLKYLYLLFSPDDILPLDKYVFNSEAHPLPVFKP</sequence>
<dbReference type="InterPro" id="IPR001382">
    <property type="entry name" value="Glyco_hydro_47"/>
</dbReference>
<evidence type="ECO:0000256" key="7">
    <source>
        <dbReference type="ARBA" id="ARBA00023157"/>
    </source>
</evidence>
<dbReference type="PANTHER" id="PTHR11742:SF55">
    <property type="entry name" value="ENDOPLASMIC RETICULUM MANNOSYL-OLIGOSACCHARIDE 1,2-ALPHA-MANNOSIDASE"/>
    <property type="match status" value="1"/>
</dbReference>
<evidence type="ECO:0000313" key="17">
    <source>
        <dbReference type="Proteomes" id="UP000646827"/>
    </source>
</evidence>
<dbReference type="GO" id="GO:0004571">
    <property type="term" value="F:mannosyl-oligosaccharide 1,2-alpha-mannosidase activity"/>
    <property type="evidence" value="ECO:0007669"/>
    <property type="project" value="UniProtKB-EC"/>
</dbReference>
<feature type="binding site" evidence="11">
    <location>
        <position position="606"/>
    </location>
    <ligand>
        <name>Ca(2+)</name>
        <dbReference type="ChEBI" id="CHEBI:29108"/>
    </ligand>
</feature>
<keyword evidence="5 13" id="KW-0378">Hydrolase</keyword>
<dbReference type="GO" id="GO:0005975">
    <property type="term" value="P:carbohydrate metabolic process"/>
    <property type="evidence" value="ECO:0007669"/>
    <property type="project" value="InterPro"/>
</dbReference>
<keyword evidence="13" id="KW-0326">Glycosidase</keyword>
<evidence type="ECO:0000256" key="5">
    <source>
        <dbReference type="ARBA" id="ARBA00022801"/>
    </source>
</evidence>
<evidence type="ECO:0000256" key="12">
    <source>
        <dbReference type="PIRSR" id="PIRSR601382-3"/>
    </source>
</evidence>
<keyword evidence="15" id="KW-1133">Transmembrane helix</keyword>
<dbReference type="PRINTS" id="PR00747">
    <property type="entry name" value="GLYHDRLASE47"/>
</dbReference>
<feature type="disulfide bond" evidence="12">
    <location>
        <begin position="436"/>
        <end position="476"/>
    </location>
</feature>
<feature type="region of interest" description="Disordered" evidence="14">
    <location>
        <begin position="88"/>
        <end position="148"/>
    </location>
</feature>
<dbReference type="OrthoDB" id="8118055at2759"/>
<comment type="caution">
    <text evidence="16">The sequence shown here is derived from an EMBL/GenBank/DDBJ whole genome shotgun (WGS) entry which is preliminary data.</text>
</comment>
<evidence type="ECO:0000256" key="2">
    <source>
        <dbReference type="ARBA" id="ARBA00004922"/>
    </source>
</evidence>
<comment type="cofactor">
    <cofactor evidence="1 11">
        <name>Ca(2+)</name>
        <dbReference type="ChEBI" id="CHEBI:29108"/>
    </cofactor>
</comment>
<dbReference type="InterPro" id="IPR012341">
    <property type="entry name" value="6hp_glycosidase-like_sf"/>
</dbReference>
<keyword evidence="15" id="KW-0472">Membrane</keyword>
<keyword evidence="7 12" id="KW-1015">Disulfide bond</keyword>
<keyword evidence="15" id="KW-0812">Transmembrane</keyword>
<dbReference type="SUPFAM" id="SSF48225">
    <property type="entry name" value="Seven-hairpin glycosidases"/>
    <property type="match status" value="1"/>
</dbReference>
<feature type="active site" evidence="10">
    <location>
        <position position="519"/>
    </location>
</feature>
<dbReference type="PANTHER" id="PTHR11742">
    <property type="entry name" value="MANNOSYL-OLIGOSACCHARIDE ALPHA-1,2-MANNOSIDASE-RELATED"/>
    <property type="match status" value="1"/>
</dbReference>
<evidence type="ECO:0000313" key="16">
    <source>
        <dbReference type="EMBL" id="KAG2221161.1"/>
    </source>
</evidence>
<dbReference type="AlphaFoldDB" id="A0A8H7S420"/>
<organism evidence="16 17">
    <name type="scientific">Circinella minor</name>
    <dbReference type="NCBI Taxonomy" id="1195481"/>
    <lineage>
        <taxon>Eukaryota</taxon>
        <taxon>Fungi</taxon>
        <taxon>Fungi incertae sedis</taxon>
        <taxon>Mucoromycota</taxon>
        <taxon>Mucoromycotina</taxon>
        <taxon>Mucoromycetes</taxon>
        <taxon>Mucorales</taxon>
        <taxon>Lichtheimiaceae</taxon>
        <taxon>Circinella</taxon>
    </lineage>
</organism>
<evidence type="ECO:0000256" key="13">
    <source>
        <dbReference type="RuleBase" id="RU361193"/>
    </source>
</evidence>
<comment type="catalytic activity">
    <reaction evidence="9">
        <text>N(4)-(alpha-D-Man-(1-&gt;2)-alpha-D-Man-(1-&gt;2)-alpha-D-Man-(1-&gt;3)-[alpha-D-Man-(1-&gt;2)-alpha-D-Man-(1-&gt;3)-[alpha-D-Man-(1-&gt;2)-alpha-D-Man-(1-&gt;6)]-alpha-D-Man-(1-&gt;6)]-beta-D-Man-(1-&gt;4)-beta-D-GlcNAc-(1-&gt;4)-beta-D-GlcNAc)-L-asparaginyl-[protein] (N-glucan mannose isomer 9A1,2,3B1,2,3) + 4 H2O = N(4)-(alpha-D-Man-(1-&gt;3)-[alpha-D-Man-(1-&gt;3)-[alpha-D-Man-(1-&gt;6)]-alpha-D-Man-(1-&gt;6)]-beta-D-Man-(1-&gt;4)-beta-D-GlcNAc-(1-&gt;4)-beta-D-GlcNAc)-L-asparaginyl-[protein] (N-glucan mannose isomer 5A1,2) + 4 beta-D-mannose</text>
        <dbReference type="Rhea" id="RHEA:56008"/>
        <dbReference type="Rhea" id="RHEA-COMP:14356"/>
        <dbReference type="Rhea" id="RHEA-COMP:14367"/>
        <dbReference type="ChEBI" id="CHEBI:15377"/>
        <dbReference type="ChEBI" id="CHEBI:28563"/>
        <dbReference type="ChEBI" id="CHEBI:59087"/>
        <dbReference type="ChEBI" id="CHEBI:139493"/>
        <dbReference type="EC" id="3.2.1.113"/>
    </reaction>
</comment>
<gene>
    <name evidence="16" type="ORF">INT45_007738</name>
</gene>
<evidence type="ECO:0000256" key="9">
    <source>
        <dbReference type="ARBA" id="ARBA00048605"/>
    </source>
</evidence>
<evidence type="ECO:0000256" key="1">
    <source>
        <dbReference type="ARBA" id="ARBA00001913"/>
    </source>
</evidence>
<dbReference type="EC" id="3.2.1.-" evidence="13"/>
<dbReference type="Gene3D" id="1.50.10.10">
    <property type="match status" value="1"/>
</dbReference>